<evidence type="ECO:0000256" key="6">
    <source>
        <dbReference type="ARBA" id="ARBA00023136"/>
    </source>
</evidence>
<dbReference type="PIRSF" id="PIRSF006076">
    <property type="entry name" value="OM_assembly_OMP85"/>
    <property type="match status" value="1"/>
</dbReference>
<feature type="domain" description="POTRA" evidence="10">
    <location>
        <begin position="344"/>
        <end position="416"/>
    </location>
</feature>
<dbReference type="Pfam" id="PF07244">
    <property type="entry name" value="POTRA"/>
    <property type="match status" value="5"/>
</dbReference>
<feature type="signal peptide" evidence="9">
    <location>
        <begin position="1"/>
        <end position="19"/>
    </location>
</feature>
<evidence type="ECO:0000259" key="10">
    <source>
        <dbReference type="PROSITE" id="PS51779"/>
    </source>
</evidence>
<dbReference type="GO" id="GO:0009279">
    <property type="term" value="C:cell outer membrane"/>
    <property type="evidence" value="ECO:0007669"/>
    <property type="project" value="UniProtKB-UniRule"/>
</dbReference>
<evidence type="ECO:0000256" key="2">
    <source>
        <dbReference type="ARBA" id="ARBA00022452"/>
    </source>
</evidence>
<evidence type="ECO:0000256" key="1">
    <source>
        <dbReference type="ARBA" id="ARBA00004370"/>
    </source>
</evidence>
<organism evidence="11">
    <name type="scientific">uncultured Sulfurovum sp</name>
    <dbReference type="NCBI Taxonomy" id="269237"/>
    <lineage>
        <taxon>Bacteria</taxon>
        <taxon>Pseudomonadati</taxon>
        <taxon>Campylobacterota</taxon>
        <taxon>Epsilonproteobacteria</taxon>
        <taxon>Campylobacterales</taxon>
        <taxon>Sulfurovaceae</taxon>
        <taxon>Sulfurovum</taxon>
        <taxon>environmental samples</taxon>
    </lineage>
</organism>
<feature type="domain" description="POTRA" evidence="10">
    <location>
        <begin position="262"/>
        <end position="341"/>
    </location>
</feature>
<dbReference type="EMBL" id="CACVAS010000107">
    <property type="protein sequence ID" value="CAA6819273.1"/>
    <property type="molecule type" value="Genomic_DNA"/>
</dbReference>
<name>A0A6S6TT54_9BACT</name>
<dbReference type="InterPro" id="IPR010827">
    <property type="entry name" value="BamA/TamA_POTRA"/>
</dbReference>
<dbReference type="AlphaFoldDB" id="A0A6S6TT54"/>
<evidence type="ECO:0000256" key="9">
    <source>
        <dbReference type="SAM" id="SignalP"/>
    </source>
</evidence>
<dbReference type="Gene3D" id="2.40.160.50">
    <property type="entry name" value="membrane protein fhac: a member of the omp85/tpsb transporter family"/>
    <property type="match status" value="1"/>
</dbReference>
<keyword evidence="7" id="KW-0998">Cell outer membrane</keyword>
<evidence type="ECO:0000256" key="5">
    <source>
        <dbReference type="ARBA" id="ARBA00022737"/>
    </source>
</evidence>
<keyword evidence="5" id="KW-0677">Repeat</keyword>
<gene>
    <name evidence="11" type="ORF">HELGO_WM512</name>
</gene>
<dbReference type="Gene3D" id="3.10.20.310">
    <property type="entry name" value="membrane protein fhac"/>
    <property type="match status" value="5"/>
</dbReference>
<dbReference type="PROSITE" id="PS51779">
    <property type="entry name" value="POTRA"/>
    <property type="match status" value="3"/>
</dbReference>
<dbReference type="InterPro" id="IPR000184">
    <property type="entry name" value="Bac_surfAg_D15"/>
</dbReference>
<evidence type="ECO:0000256" key="8">
    <source>
        <dbReference type="NCBIfam" id="TIGR03303"/>
    </source>
</evidence>
<proteinExistence type="predicted"/>
<protein>
    <recommendedName>
        <fullName evidence="8">Outer membrane protein assembly factor BamA</fullName>
    </recommendedName>
</protein>
<evidence type="ECO:0000256" key="7">
    <source>
        <dbReference type="ARBA" id="ARBA00023237"/>
    </source>
</evidence>
<feature type="domain" description="POTRA" evidence="10">
    <location>
        <begin position="20"/>
        <end position="87"/>
    </location>
</feature>
<dbReference type="InterPro" id="IPR023707">
    <property type="entry name" value="OM_assembly_BamA"/>
</dbReference>
<reference evidence="11" key="1">
    <citation type="submission" date="2020-01" db="EMBL/GenBank/DDBJ databases">
        <authorList>
            <person name="Meier V. D."/>
            <person name="Meier V D."/>
        </authorList>
    </citation>
    <scope>NUCLEOTIDE SEQUENCE</scope>
    <source>
        <strain evidence="11">HLG_WM_MAG_01</strain>
    </source>
</reference>
<comment type="subcellular location">
    <subcellularLocation>
        <location evidence="1">Membrane</location>
    </subcellularLocation>
</comment>
<keyword evidence="4 9" id="KW-0732">Signal</keyword>
<accession>A0A6S6TT54</accession>
<keyword evidence="3" id="KW-0812">Transmembrane</keyword>
<keyword evidence="6" id="KW-0472">Membrane</keyword>
<evidence type="ECO:0000256" key="3">
    <source>
        <dbReference type="ARBA" id="ARBA00022692"/>
    </source>
</evidence>
<dbReference type="PANTHER" id="PTHR12815">
    <property type="entry name" value="SORTING AND ASSEMBLY MACHINERY SAMM50 PROTEIN FAMILY MEMBER"/>
    <property type="match status" value="1"/>
</dbReference>
<dbReference type="PANTHER" id="PTHR12815:SF23">
    <property type="entry name" value="OUTER MEMBRANE PROTEIN ASSEMBLY FACTOR BAMA"/>
    <property type="match status" value="1"/>
</dbReference>
<dbReference type="InterPro" id="IPR039910">
    <property type="entry name" value="D15-like"/>
</dbReference>
<evidence type="ECO:0000313" key="11">
    <source>
        <dbReference type="EMBL" id="CAA6819273.1"/>
    </source>
</evidence>
<feature type="chain" id="PRO_5028012568" description="Outer membrane protein assembly factor BamA" evidence="9">
    <location>
        <begin position="20"/>
        <end position="770"/>
    </location>
</feature>
<dbReference type="InterPro" id="IPR034746">
    <property type="entry name" value="POTRA"/>
</dbReference>
<sequence length="770" mass="85010">MIIKKIVLALMLPTSLLLAQKVTQVKYEGLAHLSPSVASEITDIHVGDNMDADKINRSIKKLFAQGYFQDVWVDKKGGQLTYHFTEKVAIANLEIKGYGTGDDGVKLLETIGLKKGDLYDARRAAKAKATIISRLESQGYYDTVVEATTTKINDSSVSIVFDVNKGEKIKIKKMNFIGASSLSQSDIELDLANKESDILGWMPFRNNGVASVDQLEYDALRVKDAYMKHGYLDVQVSKPLMRVDFGSYSAEVDYQIKEGPQYRVGDISISENIPGLDTEALKDELSMKKGKIFNIKRMRNDMKKLKEAVGNLGYAYANVAPQMRKDADEKIVGIQYALHAGQEVTINDVLISGNNSTKDRVIRRYLYLAPGDKFNATDLKDSKNALGRTGFFEKTDIQSQRISEDKVNLLVKVKEAPTGTISVGGGYGSYEKLMLNASYSEKNAFGSGISTNIGFDFSKISTNYNISFTNPKVWDSQYSMGLSIYKKKYEYTSFTQDQLGGSLTLGREFLRYFRASIGVGYIDNQSESTDNNVSSTVAFDNNGVAPTQEIIDLFYGDKYKKTSIFTSLSFDNTDDFYVPREGMIAAVNFEFAGLDGDLAGTDITTYPKGYGSYVKTSAKLGLYYGVEDWIDYDLILRFKARASSIDTGEGEKIPVAEKLFMGGIGSVRGYQPYSLSPETNGLVSGGTKRASTSVEASIPLSVAAKMRLAAFYDYGMIGEENFDEIKRSSAGVVVEWQSAFGPINLVFAKALDKEQGDSTSSFEFSMGTKF</sequence>
<dbReference type="NCBIfam" id="TIGR03303">
    <property type="entry name" value="OM_YaeT"/>
    <property type="match status" value="1"/>
</dbReference>
<dbReference type="Pfam" id="PF01103">
    <property type="entry name" value="Omp85"/>
    <property type="match status" value="1"/>
</dbReference>
<evidence type="ECO:0000256" key="4">
    <source>
        <dbReference type="ARBA" id="ARBA00022729"/>
    </source>
</evidence>
<keyword evidence="2" id="KW-1134">Transmembrane beta strand</keyword>
<dbReference type="GO" id="GO:0071709">
    <property type="term" value="P:membrane assembly"/>
    <property type="evidence" value="ECO:0007669"/>
    <property type="project" value="InterPro"/>
</dbReference>